<keyword evidence="9" id="KW-0812">Transmembrane</keyword>
<feature type="binding site" description="axial binding residue" evidence="7">
    <location>
        <position position="471"/>
    </location>
    <ligand>
        <name>heme</name>
        <dbReference type="ChEBI" id="CHEBI:30413"/>
    </ligand>
    <ligandPart>
        <name>Fe</name>
        <dbReference type="ChEBI" id="CHEBI:18248"/>
    </ligandPart>
</feature>
<dbReference type="Gene3D" id="1.10.630.10">
    <property type="entry name" value="Cytochrome P450"/>
    <property type="match status" value="1"/>
</dbReference>
<dbReference type="GO" id="GO:0016705">
    <property type="term" value="F:oxidoreductase activity, acting on paired donors, with incorporation or reduction of molecular oxygen"/>
    <property type="evidence" value="ECO:0007669"/>
    <property type="project" value="InterPro"/>
</dbReference>
<dbReference type="EMBL" id="CAMAPE010000002">
    <property type="protein sequence ID" value="CAH9054330.1"/>
    <property type="molecule type" value="Genomic_DNA"/>
</dbReference>
<evidence type="ECO:0000256" key="8">
    <source>
        <dbReference type="RuleBase" id="RU000461"/>
    </source>
</evidence>
<proteinExistence type="inferred from homology"/>
<evidence type="ECO:0000256" key="4">
    <source>
        <dbReference type="ARBA" id="ARBA00023002"/>
    </source>
</evidence>
<dbReference type="Pfam" id="PF00067">
    <property type="entry name" value="p450"/>
    <property type="match status" value="1"/>
</dbReference>
<feature type="transmembrane region" description="Helical" evidence="9">
    <location>
        <begin position="12"/>
        <end position="32"/>
    </location>
</feature>
<accession>A0A9P0YGZ2</accession>
<protein>
    <recommendedName>
        <fullName evidence="12">Cytochrome P450 CYP82D47-like</fullName>
    </recommendedName>
</protein>
<evidence type="ECO:0000256" key="2">
    <source>
        <dbReference type="ARBA" id="ARBA00022617"/>
    </source>
</evidence>
<evidence type="ECO:0000256" key="7">
    <source>
        <dbReference type="PIRSR" id="PIRSR602401-1"/>
    </source>
</evidence>
<evidence type="ECO:0000256" key="5">
    <source>
        <dbReference type="ARBA" id="ARBA00023004"/>
    </source>
</evidence>
<keyword evidence="3 7" id="KW-0479">Metal-binding</keyword>
<dbReference type="InterPro" id="IPR001128">
    <property type="entry name" value="Cyt_P450"/>
</dbReference>
<dbReference type="InterPro" id="IPR017972">
    <property type="entry name" value="Cyt_P450_CS"/>
</dbReference>
<dbReference type="SUPFAM" id="SSF48264">
    <property type="entry name" value="Cytochrome P450"/>
    <property type="match status" value="1"/>
</dbReference>
<keyword evidence="6 8" id="KW-0503">Monooxygenase</keyword>
<keyword evidence="9" id="KW-1133">Transmembrane helix</keyword>
<dbReference type="InterPro" id="IPR050651">
    <property type="entry name" value="Plant_Cytochrome_P450_Monoox"/>
</dbReference>
<organism evidence="10 11">
    <name type="scientific">Cuscuta europaea</name>
    <name type="common">European dodder</name>
    <dbReference type="NCBI Taxonomy" id="41803"/>
    <lineage>
        <taxon>Eukaryota</taxon>
        <taxon>Viridiplantae</taxon>
        <taxon>Streptophyta</taxon>
        <taxon>Embryophyta</taxon>
        <taxon>Tracheophyta</taxon>
        <taxon>Spermatophyta</taxon>
        <taxon>Magnoliopsida</taxon>
        <taxon>eudicotyledons</taxon>
        <taxon>Gunneridae</taxon>
        <taxon>Pentapetalae</taxon>
        <taxon>asterids</taxon>
        <taxon>lamiids</taxon>
        <taxon>Solanales</taxon>
        <taxon>Convolvulaceae</taxon>
        <taxon>Cuscuteae</taxon>
        <taxon>Cuscuta</taxon>
        <taxon>Cuscuta subgen. Cuscuta</taxon>
    </lineage>
</organism>
<evidence type="ECO:0000313" key="10">
    <source>
        <dbReference type="EMBL" id="CAH9054330.1"/>
    </source>
</evidence>
<dbReference type="PANTHER" id="PTHR47947">
    <property type="entry name" value="CYTOCHROME P450 82C3-RELATED"/>
    <property type="match status" value="1"/>
</dbReference>
<dbReference type="FunFam" id="1.10.630.10:FF:000026">
    <property type="entry name" value="Cytochrome P450 82C4"/>
    <property type="match status" value="1"/>
</dbReference>
<dbReference type="InterPro" id="IPR002401">
    <property type="entry name" value="Cyt_P450_E_grp-I"/>
</dbReference>
<dbReference type="OrthoDB" id="2789670at2759"/>
<reference evidence="10" key="1">
    <citation type="submission" date="2022-07" db="EMBL/GenBank/DDBJ databases">
        <authorList>
            <person name="Macas J."/>
            <person name="Novak P."/>
            <person name="Neumann P."/>
        </authorList>
    </citation>
    <scope>NUCLEOTIDE SEQUENCE</scope>
</reference>
<dbReference type="PANTHER" id="PTHR47947:SF39">
    <property type="entry name" value="CYTOCHROME P450"/>
    <property type="match status" value="1"/>
</dbReference>
<evidence type="ECO:0000313" key="11">
    <source>
        <dbReference type="Proteomes" id="UP001152484"/>
    </source>
</evidence>
<dbReference type="PRINTS" id="PR00385">
    <property type="entry name" value="P450"/>
</dbReference>
<dbReference type="GO" id="GO:0004497">
    <property type="term" value="F:monooxygenase activity"/>
    <property type="evidence" value="ECO:0007669"/>
    <property type="project" value="UniProtKB-KW"/>
</dbReference>
<dbReference type="Proteomes" id="UP001152484">
    <property type="component" value="Unassembled WGS sequence"/>
</dbReference>
<dbReference type="PROSITE" id="PS00086">
    <property type="entry name" value="CYTOCHROME_P450"/>
    <property type="match status" value="1"/>
</dbReference>
<dbReference type="AlphaFoldDB" id="A0A9P0YGZ2"/>
<keyword evidence="11" id="KW-1185">Reference proteome</keyword>
<dbReference type="PRINTS" id="PR00463">
    <property type="entry name" value="EP450I"/>
</dbReference>
<comment type="caution">
    <text evidence="10">The sequence shown here is derived from an EMBL/GenBank/DDBJ whole genome shotgun (WGS) entry which is preliminary data.</text>
</comment>
<keyword evidence="9" id="KW-0472">Membrane</keyword>
<gene>
    <name evidence="10" type="ORF">CEURO_LOCUS635</name>
</gene>
<evidence type="ECO:0000256" key="6">
    <source>
        <dbReference type="ARBA" id="ARBA00023033"/>
    </source>
</evidence>
<name>A0A9P0YGZ2_CUSEU</name>
<comment type="similarity">
    <text evidence="8">Belongs to the cytochrome P450 family.</text>
</comment>
<evidence type="ECO:0008006" key="12">
    <source>
        <dbReference type="Google" id="ProtNLM"/>
    </source>
</evidence>
<keyword evidence="4 8" id="KW-0560">Oxidoreductase</keyword>
<keyword evidence="2 7" id="KW-0349">Heme</keyword>
<keyword evidence="5 7" id="KW-0408">Iron</keyword>
<dbReference type="GO" id="GO:0020037">
    <property type="term" value="F:heme binding"/>
    <property type="evidence" value="ECO:0007669"/>
    <property type="project" value="InterPro"/>
</dbReference>
<evidence type="ECO:0000256" key="9">
    <source>
        <dbReference type="SAM" id="Phobius"/>
    </source>
</evidence>
<dbReference type="PROSITE" id="PS51257">
    <property type="entry name" value="PROKAR_LIPOPROTEIN"/>
    <property type="match status" value="1"/>
</dbReference>
<dbReference type="InterPro" id="IPR036396">
    <property type="entry name" value="Cyt_P450_sf"/>
</dbReference>
<comment type="cofactor">
    <cofactor evidence="1 7">
        <name>heme</name>
        <dbReference type="ChEBI" id="CHEBI:30413"/>
    </cofactor>
</comment>
<sequence>MEFIARDLITYAFFAFAVAIGCFYTRISFHYVRQRSNKYGKERLPPEAGGGRPVFGHLHLFKGSVPAHVALGELADKYGPAFTIRIGFKRVLVVSSRKWAQEIFTSHDVSVSERPRFRAAKHLGYNYKMFGFSPYGPYWRDIRKLTTTQLLSHRRLEQLKHVRASEVDTSVKELYDLWREKNPAAGGGDGGPVLVEMKRWFGDVSMNVFLRMIAGKRCFGWAAERSDDDDGRRCQRVLREFLHYLGVAVPADALPILGWLDLGGYEKAMKGVAKEMDSLVDQWLQEHRRRLKEEATGSSGGEKDLMDVMLCSGYDSDATAIKSTCMALLSGGADTTMVMLTWAMSLIMNNPHVLKTAQEELDKVVGKERRVYESDMNNLVYLQAIVKETLRLYPGGPLGGPRLFREDCSIQGFHVPKGTWLYINVWKLQRDPHVWFDPDEFKPERFVLNNNSHKWNNDFELFAFGAGRKVCPGITVGLLMLHLVLANLLHLFDLSTDAPIDMSESFGLTNLKATPLEIFISPRLSSSLY</sequence>
<evidence type="ECO:0000256" key="1">
    <source>
        <dbReference type="ARBA" id="ARBA00001971"/>
    </source>
</evidence>
<dbReference type="GO" id="GO:0005506">
    <property type="term" value="F:iron ion binding"/>
    <property type="evidence" value="ECO:0007669"/>
    <property type="project" value="InterPro"/>
</dbReference>
<evidence type="ECO:0000256" key="3">
    <source>
        <dbReference type="ARBA" id="ARBA00022723"/>
    </source>
</evidence>